<proteinExistence type="predicted"/>
<evidence type="ECO:0000256" key="6">
    <source>
        <dbReference type="SAM" id="MobiDB-lite"/>
    </source>
</evidence>
<protein>
    <recommendedName>
        <fullName evidence="8">J domain-containing protein</fullName>
    </recommendedName>
</protein>
<feature type="coiled-coil region" evidence="5">
    <location>
        <begin position="252"/>
        <end position="308"/>
    </location>
</feature>
<dbReference type="Proteomes" id="UP001583177">
    <property type="component" value="Unassembled WGS sequence"/>
</dbReference>
<dbReference type="PROSITE" id="PS50005">
    <property type="entry name" value="TPR"/>
    <property type="match status" value="1"/>
</dbReference>
<feature type="chain" id="PRO_5046185344" description="J domain-containing protein" evidence="7">
    <location>
        <begin position="26"/>
        <end position="528"/>
    </location>
</feature>
<evidence type="ECO:0000256" key="3">
    <source>
        <dbReference type="ARBA" id="ARBA00022824"/>
    </source>
</evidence>
<dbReference type="SMART" id="SM00028">
    <property type="entry name" value="TPR"/>
    <property type="match status" value="2"/>
</dbReference>
<evidence type="ECO:0000256" key="7">
    <source>
        <dbReference type="SAM" id="SignalP"/>
    </source>
</evidence>
<evidence type="ECO:0000313" key="10">
    <source>
        <dbReference type="Proteomes" id="UP001583177"/>
    </source>
</evidence>
<dbReference type="InterPro" id="IPR019734">
    <property type="entry name" value="TPR_rpt"/>
</dbReference>
<keyword evidence="3" id="KW-0256">Endoplasmic reticulum</keyword>
<comment type="subcellular location">
    <subcellularLocation>
        <location evidence="1">Endoplasmic reticulum</location>
    </subcellularLocation>
</comment>
<gene>
    <name evidence="9" type="ORF">Daus18300_014233</name>
</gene>
<dbReference type="Pfam" id="PF13181">
    <property type="entry name" value="TPR_8"/>
    <property type="match status" value="1"/>
</dbReference>
<evidence type="ECO:0000259" key="8">
    <source>
        <dbReference type="PROSITE" id="PS50076"/>
    </source>
</evidence>
<comment type="caution">
    <text evidence="9">The sequence shown here is derived from an EMBL/GenBank/DDBJ whole genome shotgun (WGS) entry which is preliminary data.</text>
</comment>
<evidence type="ECO:0000256" key="5">
    <source>
        <dbReference type="SAM" id="Coils"/>
    </source>
</evidence>
<dbReference type="InterPro" id="IPR011990">
    <property type="entry name" value="TPR-like_helical_dom_sf"/>
</dbReference>
<dbReference type="PROSITE" id="PS50076">
    <property type="entry name" value="DNAJ_2"/>
    <property type="match status" value="1"/>
</dbReference>
<feature type="compositionally biased region" description="Basic and acidic residues" evidence="6">
    <location>
        <begin position="469"/>
        <end position="482"/>
    </location>
</feature>
<keyword evidence="10" id="KW-1185">Reference proteome</keyword>
<evidence type="ECO:0000256" key="2">
    <source>
        <dbReference type="ARBA" id="ARBA00022729"/>
    </source>
</evidence>
<dbReference type="InterPro" id="IPR051727">
    <property type="entry name" value="DnaJ_C3_Co-chaperones"/>
</dbReference>
<dbReference type="Pfam" id="PF00226">
    <property type="entry name" value="DnaJ"/>
    <property type="match status" value="1"/>
</dbReference>
<feature type="compositionally biased region" description="Gly residues" evidence="6">
    <location>
        <begin position="516"/>
        <end position="528"/>
    </location>
</feature>
<reference evidence="9 10" key="1">
    <citation type="journal article" date="2024" name="IMA Fungus">
        <title>IMA Genome - F19 : A genome assembly and annotation guide to empower mycologists, including annotated draft genome sequences of Ceratocystis pirilliformis, Diaporthe australafricana, Fusarium ophioides, Paecilomyces lecythidis, and Sporothrix stenoceras.</title>
        <authorList>
            <person name="Aylward J."/>
            <person name="Wilson A.M."/>
            <person name="Visagie C.M."/>
            <person name="Spraker J."/>
            <person name="Barnes I."/>
            <person name="Buitendag C."/>
            <person name="Ceriani C."/>
            <person name="Del Mar Angel L."/>
            <person name="du Plessis D."/>
            <person name="Fuchs T."/>
            <person name="Gasser K."/>
            <person name="Kramer D."/>
            <person name="Li W."/>
            <person name="Munsamy K."/>
            <person name="Piso A."/>
            <person name="Price J.L."/>
            <person name="Sonnekus B."/>
            <person name="Thomas C."/>
            <person name="van der Nest A."/>
            <person name="van Dijk A."/>
            <person name="van Heerden A."/>
            <person name="van Vuuren N."/>
            <person name="Yilmaz N."/>
            <person name="Duong T.A."/>
            <person name="van der Merwe N.A."/>
            <person name="Wingfield M.J."/>
            <person name="Wingfield B.D."/>
        </authorList>
    </citation>
    <scope>NUCLEOTIDE SEQUENCE [LARGE SCALE GENOMIC DNA]</scope>
    <source>
        <strain evidence="9 10">CMW 18300</strain>
    </source>
</reference>
<evidence type="ECO:0000313" key="9">
    <source>
        <dbReference type="EMBL" id="KAL1846507.1"/>
    </source>
</evidence>
<dbReference type="EMBL" id="JAWRVE010000265">
    <property type="protein sequence ID" value="KAL1846507.1"/>
    <property type="molecule type" value="Genomic_DNA"/>
</dbReference>
<dbReference type="CDD" id="cd06257">
    <property type="entry name" value="DnaJ"/>
    <property type="match status" value="1"/>
</dbReference>
<dbReference type="SUPFAM" id="SSF48452">
    <property type="entry name" value="TPR-like"/>
    <property type="match status" value="2"/>
</dbReference>
<dbReference type="SMART" id="SM00271">
    <property type="entry name" value="DnaJ"/>
    <property type="match status" value="1"/>
</dbReference>
<dbReference type="Gene3D" id="1.10.287.110">
    <property type="entry name" value="DnaJ domain"/>
    <property type="match status" value="1"/>
</dbReference>
<evidence type="ECO:0000256" key="1">
    <source>
        <dbReference type="ARBA" id="ARBA00004240"/>
    </source>
</evidence>
<feature type="signal peptide" evidence="7">
    <location>
        <begin position="1"/>
        <end position="25"/>
    </location>
</feature>
<keyword evidence="2 7" id="KW-0732">Signal</keyword>
<sequence>MYIRLPTLALAASLLSLSPSMTIVAALSAKDIPSDTPISALLSSAQQHLARGETGDALVYYDAAVARDPSDYLTYFKRATTHLSLGRTSQAADDFQKCLQLRPGFEGAHVQLAKLKARSADWDGAKEQYTNAKKGQGSPEMDELLEAQGAAKLAEAAHAAGNWDECINQAGVAVMVANRAVSLRELRSACRFAKGEVEEGMGDLHHIVNLKPGDTTPHVTISAITFFSLGDLQQGMTQIRKCLHSDPDSKVCKKLLKEEKAIEKTIAKVEKAFGKNQPMTGTKLLIPMAEEAGLIQEVKEQVAELREQGVIPAAAPSLLVSKLVEMACQGYYEMNGKKAEEYCAESRALDENSFYGLLHDSKKAQESEDYEGAVRLLEKAKEVKPEKQDVVNPLLRDAQIELKRSKTKDYYKVLGVARDSDERQIKSAYRKLSKQHHPDKAAKQGLTKEFAEKKMASINEAYEVLSNPELRERFDRGDDPNSHEQQNPFQGNPFGGSPFMFQQGQGHGGQQFQFKFGGGGGGGSPFGF</sequence>
<dbReference type="PANTHER" id="PTHR44140">
    <property type="entry name" value="LD25575P"/>
    <property type="match status" value="1"/>
</dbReference>
<name>A0ABR3VW26_9PEZI</name>
<dbReference type="InterPro" id="IPR036869">
    <property type="entry name" value="J_dom_sf"/>
</dbReference>
<organism evidence="9 10">
    <name type="scientific">Diaporthe australafricana</name>
    <dbReference type="NCBI Taxonomy" id="127596"/>
    <lineage>
        <taxon>Eukaryota</taxon>
        <taxon>Fungi</taxon>
        <taxon>Dikarya</taxon>
        <taxon>Ascomycota</taxon>
        <taxon>Pezizomycotina</taxon>
        <taxon>Sordariomycetes</taxon>
        <taxon>Sordariomycetidae</taxon>
        <taxon>Diaporthales</taxon>
        <taxon>Diaporthaceae</taxon>
        <taxon>Diaporthe</taxon>
    </lineage>
</organism>
<dbReference type="SUPFAM" id="SSF46565">
    <property type="entry name" value="Chaperone J-domain"/>
    <property type="match status" value="1"/>
</dbReference>
<dbReference type="InterPro" id="IPR001623">
    <property type="entry name" value="DnaJ_domain"/>
</dbReference>
<feature type="domain" description="J" evidence="8">
    <location>
        <begin position="409"/>
        <end position="478"/>
    </location>
</feature>
<feature type="region of interest" description="Disordered" evidence="6">
    <location>
        <begin position="466"/>
        <end position="528"/>
    </location>
</feature>
<dbReference type="PANTHER" id="PTHR44140:SF2">
    <property type="entry name" value="LD25575P"/>
    <property type="match status" value="1"/>
</dbReference>
<keyword evidence="4" id="KW-0802">TPR repeat</keyword>
<keyword evidence="5" id="KW-0175">Coiled coil</keyword>
<dbReference type="PRINTS" id="PR00625">
    <property type="entry name" value="JDOMAIN"/>
</dbReference>
<evidence type="ECO:0000256" key="4">
    <source>
        <dbReference type="PROSITE-ProRule" id="PRU00339"/>
    </source>
</evidence>
<accession>A0ABR3VW26</accession>
<dbReference type="Gene3D" id="1.25.40.10">
    <property type="entry name" value="Tetratricopeptide repeat domain"/>
    <property type="match status" value="1"/>
</dbReference>
<feature type="repeat" description="TPR" evidence="4">
    <location>
        <begin position="72"/>
        <end position="105"/>
    </location>
</feature>